<dbReference type="AlphaFoldDB" id="A0A419WAN7"/>
<reference evidence="1 2" key="1">
    <citation type="submission" date="2018-09" db="EMBL/GenBank/DDBJ databases">
        <title>Genomic Encyclopedia of Archaeal and Bacterial Type Strains, Phase II (KMG-II): from individual species to whole genera.</title>
        <authorList>
            <person name="Goeker M."/>
        </authorList>
    </citation>
    <scope>NUCLEOTIDE SEQUENCE [LARGE SCALE GENOMIC DNA]</scope>
    <source>
        <strain evidence="1 2">DSM 27148</strain>
    </source>
</reference>
<dbReference type="RefSeq" id="WP_120273724.1">
    <property type="nucleotide sequence ID" value="NZ_RAPN01000001.1"/>
</dbReference>
<dbReference type="Proteomes" id="UP000283387">
    <property type="component" value="Unassembled WGS sequence"/>
</dbReference>
<organism evidence="1 2">
    <name type="scientific">Mangrovibacterium diazotrophicum</name>
    <dbReference type="NCBI Taxonomy" id="1261403"/>
    <lineage>
        <taxon>Bacteria</taxon>
        <taxon>Pseudomonadati</taxon>
        <taxon>Bacteroidota</taxon>
        <taxon>Bacteroidia</taxon>
        <taxon>Marinilabiliales</taxon>
        <taxon>Prolixibacteraceae</taxon>
        <taxon>Mangrovibacterium</taxon>
    </lineage>
</organism>
<keyword evidence="2" id="KW-1185">Reference proteome</keyword>
<dbReference type="OrthoDB" id="8078993at2"/>
<protein>
    <submittedName>
        <fullName evidence="1">Uncharacterized protein</fullName>
    </submittedName>
</protein>
<gene>
    <name evidence="1" type="ORF">BC643_2902</name>
</gene>
<dbReference type="EMBL" id="RAPN01000001">
    <property type="protein sequence ID" value="RKD92528.1"/>
    <property type="molecule type" value="Genomic_DNA"/>
</dbReference>
<comment type="caution">
    <text evidence="1">The sequence shown here is derived from an EMBL/GenBank/DDBJ whole genome shotgun (WGS) entry which is preliminary data.</text>
</comment>
<sequence length="347" mass="40160">MSPELLSLHVSQLNRAVGRSKTNKYADPRKQDYHASLIELFSKVSTTEFSKANDTERKELKSILDFCFLSIEFLDNSTLVNIPYEIVYCLEKALQDWDNSNDYIIVTSLQNNLLSYSFDPTLALDVTIYDLIRAKYSIEFRHKLIQINLPKYLAHDYLANVVLYHELGHFIDQRFRICNRIAIILGLNPAQENHYEEFFADIFASQYIGKASNFYLGYIAHGDGDCHTHPATDKRITMVEEYLCGHDNSILETFKIAVPAIVNKELFINDKKIDDGDFRCFIPSEPGSSLELHSIFEVGWGLWLNEIAEYDNRGITRDQKYRIINNLLEKTISNFMITEKWKANVPN</sequence>
<name>A0A419WAN7_9BACT</name>
<accession>A0A419WAN7</accession>
<proteinExistence type="predicted"/>
<evidence type="ECO:0000313" key="2">
    <source>
        <dbReference type="Proteomes" id="UP000283387"/>
    </source>
</evidence>
<evidence type="ECO:0000313" key="1">
    <source>
        <dbReference type="EMBL" id="RKD92528.1"/>
    </source>
</evidence>